<evidence type="ECO:0000256" key="1">
    <source>
        <dbReference type="ARBA" id="ARBA00004141"/>
    </source>
</evidence>
<feature type="transmembrane region" description="Helical" evidence="9">
    <location>
        <begin position="423"/>
        <end position="444"/>
    </location>
</feature>
<dbReference type="PRINTS" id="PR00762">
    <property type="entry name" value="CLCHANNEL"/>
</dbReference>
<feature type="transmembrane region" description="Helical" evidence="9">
    <location>
        <begin position="246"/>
        <end position="272"/>
    </location>
</feature>
<keyword evidence="7 9" id="KW-0868">Chloride</keyword>
<evidence type="ECO:0000313" key="13">
    <source>
        <dbReference type="Proteomes" id="UP000193685"/>
    </source>
</evidence>
<comment type="similarity">
    <text evidence="9">Belongs to the chloride channel (TC 2.A.49) family.</text>
</comment>
<dbReference type="InterPro" id="IPR014743">
    <property type="entry name" value="Cl-channel_core"/>
</dbReference>
<dbReference type="RefSeq" id="XP_040727066.1">
    <property type="nucleotide sequence ID" value="XM_040868775.1"/>
</dbReference>
<dbReference type="OrthoDB" id="44789at2759"/>
<protein>
    <recommendedName>
        <fullName evidence="9">Chloride channel protein</fullName>
    </recommendedName>
</protein>
<feature type="transmembrane region" description="Helical" evidence="9">
    <location>
        <begin position="389"/>
        <end position="411"/>
    </location>
</feature>
<evidence type="ECO:0000256" key="6">
    <source>
        <dbReference type="ARBA" id="ARBA00023136"/>
    </source>
</evidence>
<comment type="caution">
    <text evidence="12">The sequence shown here is derived from an EMBL/GenBank/DDBJ whole genome shotgun (WGS) entry which is preliminary data.</text>
</comment>
<dbReference type="CDD" id="cd03684">
    <property type="entry name" value="ClC_3_like"/>
    <property type="match status" value="1"/>
</dbReference>
<dbReference type="GeneID" id="63785374"/>
<feature type="region of interest" description="Disordered" evidence="10">
    <location>
        <begin position="1"/>
        <end position="24"/>
    </location>
</feature>
<evidence type="ECO:0000256" key="4">
    <source>
        <dbReference type="ARBA" id="ARBA00022989"/>
    </source>
</evidence>
<dbReference type="AlphaFoldDB" id="A0A1Y2FQI7"/>
<dbReference type="PANTHER" id="PTHR45711">
    <property type="entry name" value="CHLORIDE CHANNEL PROTEIN"/>
    <property type="match status" value="1"/>
</dbReference>
<evidence type="ECO:0000256" key="10">
    <source>
        <dbReference type="SAM" id="MobiDB-lite"/>
    </source>
</evidence>
<evidence type="ECO:0000256" key="3">
    <source>
        <dbReference type="ARBA" id="ARBA00022692"/>
    </source>
</evidence>
<sequence length="837" mass="91069">MTSQRAVKSVSFSHPASPAGGAQTERTALLSSNGNSAFYTWSSRSAPVSPGTTSPMKRTKQDRQLRISKSFASIAQAAQQQGYCLQHDSILEKNRTFYDNYMAVDWLGNGIADARRLDALRADRSVRGRARYAWDALQGWLLMLAIGILTALIAYAVMMSEVALYSLKSGYCTTPDGFFLRQSACPEGLFHYWSDHAAKQFFIYLSICLGLVFISSSLTMTTLTVFPNGKTIYMAAGSGIPEVKTILSGFVIHGYLGFRVLAVKCIGLTLAVASGLPLGKEGPFVHLACCVANVLTRFVPKFHESDAKRREALSAACAAGVAAAFGAPIGGVLFALEEVSYYFTPKVIWRSFFCSAITAIVLKSLNPHGTGKLTLLETTFSKDWHYRELPIFVLLGCFGGLFGALFCNANLAWSRHFRRHALVARHPIIEVLTVTLLATAVSYWNRFTQMGGVELVDDLLTECVEMVPSPLCPSTTSDFGPIVRALSYALFIKCVLTVITFGCRIPAGIFVPTMAVGALFGRILGISLQQLALSSPNLARLGGLCPIGGAGDCIVPGIYAMIGCAATLAGVTRMTVSLAVIMSELTGSLDFVVPFMLAILVAKWVAESIQPQGIYDLLIELNDHPYLDAKSHHYQLQNAELVDLLPSQDIMLRTAIDVTQSSTVRASQLRQQILWSREAGLDDSGFSIVKAGELVGYIALADLSLALDLLPAQQMQFKPAGHTIDQGLTDEDEFSGDMPILIDPTVTRRPHSRPPADPAAPFSDVLNEASTTRHADLTTLVDRSPLTLQCEAPLELALEMFSKLGLRYLCVLDGSEYRGTIHKRRFLRFLNDLGHRA</sequence>
<dbReference type="GO" id="GO:0005247">
    <property type="term" value="F:voltage-gated chloride channel activity"/>
    <property type="evidence" value="ECO:0007669"/>
    <property type="project" value="TreeGrafter"/>
</dbReference>
<dbReference type="Proteomes" id="UP000193685">
    <property type="component" value="Unassembled WGS sequence"/>
</dbReference>
<feature type="transmembrane region" description="Helical" evidence="9">
    <location>
        <begin position="558"/>
        <end position="581"/>
    </location>
</feature>
<dbReference type="OMA" id="TDWVHDT"/>
<evidence type="ECO:0000256" key="7">
    <source>
        <dbReference type="ARBA" id="ARBA00023214"/>
    </source>
</evidence>
<feature type="transmembrane region" description="Helical" evidence="9">
    <location>
        <begin position="284"/>
        <end position="300"/>
    </location>
</feature>
<feature type="domain" description="CBS" evidence="11">
    <location>
        <begin position="781"/>
        <end position="837"/>
    </location>
</feature>
<dbReference type="SUPFAM" id="SSF81340">
    <property type="entry name" value="Clc chloride channel"/>
    <property type="match status" value="1"/>
</dbReference>
<dbReference type="InterPro" id="IPR001807">
    <property type="entry name" value="ClC"/>
</dbReference>
<feature type="transmembrane region" description="Helical" evidence="9">
    <location>
        <begin position="509"/>
        <end position="528"/>
    </location>
</feature>
<evidence type="ECO:0000259" key="11">
    <source>
        <dbReference type="PROSITE" id="PS51371"/>
    </source>
</evidence>
<dbReference type="PROSITE" id="PS51371">
    <property type="entry name" value="CBS"/>
    <property type="match status" value="1"/>
</dbReference>
<accession>A0A1Y2FQI7</accession>
<dbReference type="Pfam" id="PF00654">
    <property type="entry name" value="Voltage_CLC"/>
    <property type="match status" value="1"/>
</dbReference>
<dbReference type="InterPro" id="IPR000644">
    <property type="entry name" value="CBS_dom"/>
</dbReference>
<dbReference type="EMBL" id="MCFI01000004">
    <property type="protein sequence ID" value="ORY85584.1"/>
    <property type="molecule type" value="Genomic_DNA"/>
</dbReference>
<keyword evidence="5 9" id="KW-0406">Ion transport</keyword>
<evidence type="ECO:0000256" key="9">
    <source>
        <dbReference type="RuleBase" id="RU361221"/>
    </source>
</evidence>
<dbReference type="GO" id="GO:0005794">
    <property type="term" value="C:Golgi apparatus"/>
    <property type="evidence" value="ECO:0007669"/>
    <property type="project" value="TreeGrafter"/>
</dbReference>
<organism evidence="12 13">
    <name type="scientific">Protomyces lactucae-debilis</name>
    <dbReference type="NCBI Taxonomy" id="2754530"/>
    <lineage>
        <taxon>Eukaryota</taxon>
        <taxon>Fungi</taxon>
        <taxon>Dikarya</taxon>
        <taxon>Ascomycota</taxon>
        <taxon>Taphrinomycotina</taxon>
        <taxon>Taphrinomycetes</taxon>
        <taxon>Taphrinales</taxon>
        <taxon>Protomycetaceae</taxon>
        <taxon>Protomyces</taxon>
    </lineage>
</organism>
<keyword evidence="13" id="KW-1185">Reference proteome</keyword>
<feature type="transmembrane region" description="Helical" evidence="9">
    <location>
        <begin position="201"/>
        <end position="226"/>
    </location>
</feature>
<dbReference type="SUPFAM" id="SSF54631">
    <property type="entry name" value="CBS-domain pair"/>
    <property type="match status" value="1"/>
</dbReference>
<dbReference type="GO" id="GO:0005769">
    <property type="term" value="C:early endosome"/>
    <property type="evidence" value="ECO:0007669"/>
    <property type="project" value="TreeGrafter"/>
</dbReference>
<dbReference type="InterPro" id="IPR046342">
    <property type="entry name" value="CBS_dom_sf"/>
</dbReference>
<keyword evidence="6 9" id="KW-0472">Membrane</keyword>
<keyword evidence="3 9" id="KW-0812">Transmembrane</keyword>
<keyword evidence="2 9" id="KW-0813">Transport</keyword>
<keyword evidence="8" id="KW-0129">CBS domain</keyword>
<evidence type="ECO:0000313" key="12">
    <source>
        <dbReference type="EMBL" id="ORY85584.1"/>
    </source>
</evidence>
<feature type="transmembrane region" description="Helical" evidence="9">
    <location>
        <begin position="312"/>
        <end position="336"/>
    </location>
</feature>
<dbReference type="PANTHER" id="PTHR45711:SF3">
    <property type="entry name" value="CLC CHANNEL"/>
    <property type="match status" value="1"/>
</dbReference>
<feature type="transmembrane region" description="Helical" evidence="9">
    <location>
        <begin position="137"/>
        <end position="158"/>
    </location>
</feature>
<feature type="compositionally biased region" description="Polar residues" evidence="10">
    <location>
        <begin position="1"/>
        <end position="14"/>
    </location>
</feature>
<keyword evidence="4 9" id="KW-1133">Transmembrane helix</keyword>
<evidence type="ECO:0000256" key="2">
    <source>
        <dbReference type="ARBA" id="ARBA00022448"/>
    </source>
</evidence>
<reference evidence="12 13" key="1">
    <citation type="submission" date="2016-07" db="EMBL/GenBank/DDBJ databases">
        <title>Pervasive Adenine N6-methylation of Active Genes in Fungi.</title>
        <authorList>
            <consortium name="DOE Joint Genome Institute"/>
            <person name="Mondo S.J."/>
            <person name="Dannebaum R.O."/>
            <person name="Kuo R.C."/>
            <person name="Labutti K."/>
            <person name="Haridas S."/>
            <person name="Kuo A."/>
            <person name="Salamov A."/>
            <person name="Ahrendt S.R."/>
            <person name="Lipzen A."/>
            <person name="Sullivan W."/>
            <person name="Andreopoulos W.B."/>
            <person name="Clum A."/>
            <person name="Lindquist E."/>
            <person name="Daum C."/>
            <person name="Ramamoorthy G.K."/>
            <person name="Gryganskyi A."/>
            <person name="Culley D."/>
            <person name="Magnuson J.K."/>
            <person name="James T.Y."/>
            <person name="O'Malley M.A."/>
            <person name="Stajich J.E."/>
            <person name="Spatafora J.W."/>
            <person name="Visel A."/>
            <person name="Grigoriev I.V."/>
        </authorList>
    </citation>
    <scope>NUCLEOTIDE SEQUENCE [LARGE SCALE GENOMIC DNA]</scope>
    <source>
        <strain evidence="12 13">12-1054</strain>
    </source>
</reference>
<proteinExistence type="inferred from homology"/>
<dbReference type="Gene3D" id="1.10.3080.10">
    <property type="entry name" value="Clc chloride channel"/>
    <property type="match status" value="1"/>
</dbReference>
<comment type="subcellular location">
    <subcellularLocation>
        <location evidence="1 9">Membrane</location>
        <topology evidence="1 9">Multi-pass membrane protein</topology>
    </subcellularLocation>
</comment>
<name>A0A1Y2FQI7_PROLT</name>
<dbReference type="STRING" id="56484.A0A1Y2FQI7"/>
<evidence type="ECO:0000256" key="5">
    <source>
        <dbReference type="ARBA" id="ARBA00023065"/>
    </source>
</evidence>
<feature type="transmembrane region" description="Helical" evidence="9">
    <location>
        <begin position="485"/>
        <end position="502"/>
    </location>
</feature>
<gene>
    <name evidence="12" type="ORF">BCR37DRAFT_377267</name>
</gene>
<evidence type="ECO:0000256" key="8">
    <source>
        <dbReference type="PROSITE-ProRule" id="PRU00703"/>
    </source>
</evidence>
<dbReference type="GO" id="GO:0005886">
    <property type="term" value="C:plasma membrane"/>
    <property type="evidence" value="ECO:0007669"/>
    <property type="project" value="TreeGrafter"/>
</dbReference>